<dbReference type="Proteomes" id="UP001598130">
    <property type="component" value="Unassembled WGS sequence"/>
</dbReference>
<dbReference type="GO" id="GO:0032259">
    <property type="term" value="P:methylation"/>
    <property type="evidence" value="ECO:0007669"/>
    <property type="project" value="UniProtKB-KW"/>
</dbReference>
<feature type="compositionally biased region" description="Basic residues" evidence="4">
    <location>
        <begin position="678"/>
        <end position="687"/>
    </location>
</feature>
<feature type="domain" description="Methyltransferase" evidence="5">
    <location>
        <begin position="511"/>
        <end position="606"/>
    </location>
</feature>
<organism evidence="6 7">
    <name type="scientific">Phenylobacterium ferrooxidans</name>
    <dbReference type="NCBI Taxonomy" id="2982689"/>
    <lineage>
        <taxon>Bacteria</taxon>
        <taxon>Pseudomonadati</taxon>
        <taxon>Pseudomonadota</taxon>
        <taxon>Alphaproteobacteria</taxon>
        <taxon>Caulobacterales</taxon>
        <taxon>Caulobacteraceae</taxon>
        <taxon>Phenylobacterium</taxon>
    </lineage>
</organism>
<dbReference type="SUPFAM" id="SSF48452">
    <property type="entry name" value="TPR-like"/>
    <property type="match status" value="2"/>
</dbReference>
<keyword evidence="6" id="KW-0808">Transferase</keyword>
<sequence length="825" mass="88430">MAARHPPIRGVEPARPELVQAVGRAVDHYNAGRWRAAETEARLALGFAPTDPSALNVVAGVAMQDGRTADAVALFQRALAAQPRNPFIQFNLGETHRRAHALAKALPHFERAAELKPDFAEAFAYAAEALRGLGRVEAAERRYQTALHLSPKLPVALNGYGLLQLRRGKPSHAAPLFAVALDGMPPSHPMVPGLLSNLGIARLQLGQGLEGLTDLARAVELSPHAADLCRLLASSLRHTKVVPSSGMFREVLIRLFDRDDINSRNLATAALAVLRHDVGVDRLLRAIEARAADAGRIIAEDGAVAARLVQDPLLLVLLGSAPIPNVAVELLMVRLRSDLLAATDEAPEALDDELPLATRLARQAFLNEYAYFVSADEDQGVERLGQALDRDDLGRRPGDAVRIAILAAYRPLSATPLAARLLRDPVADIADLVREQVTEPALETELRARLPVLKTATDPVSIAVQRQYEENPYPRWTRCGLGAALPFADAVRIALPHLGDGQAPEVARPRILIAGCGTGLETMRVVNTYKDASILAVDLSGASLGYAMRKTQEYGLANVEHLQGDILDLPVLAERFDLIDSFGVLHHMADPAAGLQVLSGLLKPGGLLSIGLYSELGRGGVVEARAHIAARGYPATPEGVRNQLQASLIACTSGASEPWAPGWPLSPDRAVRWGVRRTSPRGCRRPRPLVGRPPAIARRSSTSGRLLRSIRRTKAASDVALRISRPRISGDTRSRPGVSLSPISSAARAIASRPRPMRSSPCHRRRCARSRDSNSAAPTAATMPGAMLIRNSHRQLKVSGIQPPTMEPTVGASTARMPASVVASA</sequence>
<evidence type="ECO:0000256" key="4">
    <source>
        <dbReference type="SAM" id="MobiDB-lite"/>
    </source>
</evidence>
<dbReference type="InterPro" id="IPR041698">
    <property type="entry name" value="Methyltransf_25"/>
</dbReference>
<proteinExistence type="predicted"/>
<dbReference type="InterPro" id="IPR011990">
    <property type="entry name" value="TPR-like_helical_dom_sf"/>
</dbReference>
<gene>
    <name evidence="6" type="ORF">OCL97_07545</name>
</gene>
<feature type="region of interest" description="Disordered" evidence="4">
    <location>
        <begin position="678"/>
        <end position="705"/>
    </location>
</feature>
<protein>
    <submittedName>
        <fullName evidence="6">Methyltransferase domain-containing protein</fullName>
    </submittedName>
</protein>
<accession>A0ABW6CL72</accession>
<dbReference type="SUPFAM" id="SSF53335">
    <property type="entry name" value="S-adenosyl-L-methionine-dependent methyltransferases"/>
    <property type="match status" value="1"/>
</dbReference>
<evidence type="ECO:0000256" key="1">
    <source>
        <dbReference type="ARBA" id="ARBA00022737"/>
    </source>
</evidence>
<evidence type="ECO:0000313" key="6">
    <source>
        <dbReference type="EMBL" id="MFD3263813.1"/>
    </source>
</evidence>
<evidence type="ECO:0000259" key="5">
    <source>
        <dbReference type="Pfam" id="PF13649"/>
    </source>
</evidence>
<keyword evidence="7" id="KW-1185">Reference proteome</keyword>
<dbReference type="EMBL" id="JAOTJD010000011">
    <property type="protein sequence ID" value="MFD3263813.1"/>
    <property type="molecule type" value="Genomic_DNA"/>
</dbReference>
<keyword evidence="6" id="KW-0489">Methyltransferase</keyword>
<dbReference type="Pfam" id="PF13432">
    <property type="entry name" value="TPR_16"/>
    <property type="match status" value="2"/>
</dbReference>
<feature type="repeat" description="TPR" evidence="3">
    <location>
        <begin position="120"/>
        <end position="153"/>
    </location>
</feature>
<dbReference type="InterPro" id="IPR019734">
    <property type="entry name" value="TPR_rpt"/>
</dbReference>
<dbReference type="SMART" id="SM00028">
    <property type="entry name" value="TPR"/>
    <property type="match status" value="4"/>
</dbReference>
<feature type="repeat" description="TPR" evidence="3">
    <location>
        <begin position="86"/>
        <end position="119"/>
    </location>
</feature>
<dbReference type="InterPro" id="IPR029063">
    <property type="entry name" value="SAM-dependent_MTases_sf"/>
</dbReference>
<dbReference type="CDD" id="cd02440">
    <property type="entry name" value="AdoMet_MTases"/>
    <property type="match status" value="1"/>
</dbReference>
<name>A0ABW6CL72_9CAUL</name>
<dbReference type="PANTHER" id="PTHR22904:SF523">
    <property type="entry name" value="STRESS-INDUCED-PHOSPHOPROTEIN 1"/>
    <property type="match status" value="1"/>
</dbReference>
<dbReference type="PROSITE" id="PS50005">
    <property type="entry name" value="TPR"/>
    <property type="match status" value="3"/>
</dbReference>
<dbReference type="Gene3D" id="3.40.50.150">
    <property type="entry name" value="Vaccinia Virus protein VP39"/>
    <property type="match status" value="1"/>
</dbReference>
<feature type="region of interest" description="Disordered" evidence="4">
    <location>
        <begin position="746"/>
        <end position="784"/>
    </location>
</feature>
<keyword evidence="1" id="KW-0677">Repeat</keyword>
<feature type="compositionally biased region" description="Low complexity" evidence="4">
    <location>
        <begin position="746"/>
        <end position="760"/>
    </location>
</feature>
<dbReference type="Pfam" id="PF13649">
    <property type="entry name" value="Methyltransf_25"/>
    <property type="match status" value="1"/>
</dbReference>
<feature type="region of interest" description="Disordered" evidence="4">
    <location>
        <begin position="800"/>
        <end position="825"/>
    </location>
</feature>
<dbReference type="PANTHER" id="PTHR22904">
    <property type="entry name" value="TPR REPEAT CONTAINING PROTEIN"/>
    <property type="match status" value="1"/>
</dbReference>
<comment type="caution">
    <text evidence="6">The sequence shown here is derived from an EMBL/GenBank/DDBJ whole genome shotgun (WGS) entry which is preliminary data.</text>
</comment>
<evidence type="ECO:0000256" key="3">
    <source>
        <dbReference type="PROSITE-ProRule" id="PRU00339"/>
    </source>
</evidence>
<dbReference type="RefSeq" id="WP_377369004.1">
    <property type="nucleotide sequence ID" value="NZ_JAOTJD010000011.1"/>
</dbReference>
<feature type="repeat" description="TPR" evidence="3">
    <location>
        <begin position="52"/>
        <end position="85"/>
    </location>
</feature>
<dbReference type="Gene3D" id="1.25.40.10">
    <property type="entry name" value="Tetratricopeptide repeat domain"/>
    <property type="match status" value="1"/>
</dbReference>
<evidence type="ECO:0000256" key="2">
    <source>
        <dbReference type="ARBA" id="ARBA00022803"/>
    </source>
</evidence>
<keyword evidence="2 3" id="KW-0802">TPR repeat</keyword>
<evidence type="ECO:0000313" key="7">
    <source>
        <dbReference type="Proteomes" id="UP001598130"/>
    </source>
</evidence>
<dbReference type="GO" id="GO:0008168">
    <property type="term" value="F:methyltransferase activity"/>
    <property type="evidence" value="ECO:0007669"/>
    <property type="project" value="UniProtKB-KW"/>
</dbReference>
<reference evidence="6 7" key="1">
    <citation type="submission" date="2022-09" db="EMBL/GenBank/DDBJ databases">
        <title>New species of Phenylobacterium.</title>
        <authorList>
            <person name="Mieszkin S."/>
        </authorList>
    </citation>
    <scope>NUCLEOTIDE SEQUENCE [LARGE SCALE GENOMIC DNA]</scope>
    <source>
        <strain evidence="6 7">HK31-G</strain>
    </source>
</reference>